<dbReference type="KEGG" id="snq:CP978_34075"/>
<evidence type="ECO:0000256" key="1">
    <source>
        <dbReference type="SAM" id="SignalP"/>
    </source>
</evidence>
<dbReference type="SUPFAM" id="SSF49695">
    <property type="entry name" value="gamma-Crystallin-like"/>
    <property type="match status" value="1"/>
</dbReference>
<sequence>MISKGKRTVGSLAMALSAAAAFTVAVPSGTAFAIDHIQCVGGENYLKIWSHLNGRQSVDCYANAGKTDFGGWWVDRISTGNNDLIYYDANGDSVKIERWHDITFPNRPPKVRAIQIL</sequence>
<evidence type="ECO:0000313" key="5">
    <source>
        <dbReference type="Proteomes" id="UP000031526"/>
    </source>
</evidence>
<name>A0A0B5DKY2_9ACTN</name>
<reference evidence="3 5" key="2">
    <citation type="journal article" date="2016" name="Appl. Microbiol. Biotechnol.">
        <title>Exploiting the genome sequence of Streptomyces nodosus for enhanced antibiotic production.</title>
        <authorList>
            <person name="Sweeney P."/>
            <person name="Murphy C.D."/>
            <person name="Caffrey P."/>
        </authorList>
    </citation>
    <scope>NUCLEOTIDE SEQUENCE [LARGE SCALE GENOMIC DNA]</scope>
    <source>
        <strain evidence="3 5">ATCC 14899</strain>
    </source>
</reference>
<evidence type="ECO:0000259" key="2">
    <source>
        <dbReference type="Pfam" id="PF09076"/>
    </source>
</evidence>
<dbReference type="InterPro" id="IPR015791">
    <property type="entry name" value="Antimic/Inh_G_crystallin-like"/>
</dbReference>
<dbReference type="AlphaFoldDB" id="A0A0B5DKY2"/>
<evidence type="ECO:0000313" key="3">
    <source>
        <dbReference type="EMBL" id="AJE44413.1"/>
    </source>
</evidence>
<gene>
    <name evidence="4" type="ORF">CP978_34075</name>
    <name evidence="3" type="ORF">SNOD_33835</name>
</gene>
<dbReference type="InterPro" id="IPR015161">
    <property type="entry name" value="Sklp_toxin_b/g_crystallin"/>
</dbReference>
<reference evidence="4 6" key="3">
    <citation type="submission" date="2017-09" db="EMBL/GenBank/DDBJ databases">
        <title>Streptomyces genome completion.</title>
        <authorList>
            <person name="Lee N."/>
            <person name="Cho B.-K."/>
        </authorList>
    </citation>
    <scope>NUCLEOTIDE SEQUENCE [LARGE SCALE GENOMIC DNA]</scope>
    <source>
        <strain evidence="4 6">ATCC 14899</strain>
    </source>
</reference>
<dbReference type="EMBL" id="CP023747">
    <property type="protein sequence ID" value="QEV42899.1"/>
    <property type="molecule type" value="Genomic_DNA"/>
</dbReference>
<proteinExistence type="predicted"/>
<reference evidence="5" key="1">
    <citation type="submission" date="2014-09" db="EMBL/GenBank/DDBJ databases">
        <title>Sequence of the Streptomyces nodosus genome.</title>
        <authorList>
            <person name="Sweeney P."/>
            <person name="Stephens N."/>
            <person name="Murphy C."/>
            <person name="Caffrey P."/>
        </authorList>
    </citation>
    <scope>NUCLEOTIDE SEQUENCE [LARGE SCALE GENOMIC DNA]</scope>
    <source>
        <strain evidence="5">ATCC 14899</strain>
    </source>
</reference>
<evidence type="ECO:0000313" key="4">
    <source>
        <dbReference type="EMBL" id="QEV42899.1"/>
    </source>
</evidence>
<dbReference type="Proteomes" id="UP000031526">
    <property type="component" value="Chromosome"/>
</dbReference>
<feature type="domain" description="Streptomyces killer toxin-like beta/gamma crystallin" evidence="2">
    <location>
        <begin position="47"/>
        <end position="117"/>
    </location>
</feature>
<dbReference type="EMBL" id="CP009313">
    <property type="protein sequence ID" value="AJE44413.1"/>
    <property type="molecule type" value="Genomic_DNA"/>
</dbReference>
<dbReference type="RefSeq" id="WP_043447560.1">
    <property type="nucleotide sequence ID" value="NZ_CP009313.1"/>
</dbReference>
<feature type="chain" id="PRO_5041521836" evidence="1">
    <location>
        <begin position="34"/>
        <end position="117"/>
    </location>
</feature>
<feature type="signal peptide" evidence="1">
    <location>
        <begin position="1"/>
        <end position="33"/>
    </location>
</feature>
<evidence type="ECO:0000313" key="6">
    <source>
        <dbReference type="Proteomes" id="UP000325763"/>
    </source>
</evidence>
<protein>
    <submittedName>
        <fullName evidence="3">Oxidoreductase</fullName>
    </submittedName>
</protein>
<organism evidence="3 5">
    <name type="scientific">Streptomyces nodosus</name>
    <dbReference type="NCBI Taxonomy" id="40318"/>
    <lineage>
        <taxon>Bacteria</taxon>
        <taxon>Bacillati</taxon>
        <taxon>Actinomycetota</taxon>
        <taxon>Actinomycetes</taxon>
        <taxon>Kitasatosporales</taxon>
        <taxon>Streptomycetaceae</taxon>
        <taxon>Streptomyces</taxon>
    </lineage>
</organism>
<dbReference type="Pfam" id="PF09076">
    <property type="entry name" value="Crystall_2"/>
    <property type="match status" value="1"/>
</dbReference>
<dbReference type="Proteomes" id="UP000325763">
    <property type="component" value="Chromosome"/>
</dbReference>
<keyword evidence="5" id="KW-1185">Reference proteome</keyword>
<dbReference type="OrthoDB" id="3623830at2"/>
<accession>A0A0B5DKY2</accession>
<keyword evidence="1" id="KW-0732">Signal</keyword>
<dbReference type="InterPro" id="IPR011024">
    <property type="entry name" value="G_crystallin-like"/>
</dbReference>
<dbReference type="HOGENOM" id="CLU_2115860_0_0_11"/>
<dbReference type="Gene3D" id="2.60.20.30">
    <property type="match status" value="1"/>
</dbReference>